<dbReference type="EMBL" id="KY523104">
    <property type="protein sequence ID" value="QKU35559.1"/>
    <property type="molecule type" value="Genomic_DNA"/>
</dbReference>
<evidence type="ECO:0000259" key="3">
    <source>
        <dbReference type="PROSITE" id="PS50089"/>
    </source>
</evidence>
<dbReference type="GeneID" id="80518989"/>
<feature type="transmembrane region" description="Helical" evidence="2">
    <location>
        <begin position="127"/>
        <end position="148"/>
    </location>
</feature>
<feature type="transmembrane region" description="Helical" evidence="2">
    <location>
        <begin position="6"/>
        <end position="26"/>
    </location>
</feature>
<dbReference type="Gene3D" id="3.30.40.10">
    <property type="entry name" value="Zinc/RING finger domain, C3HC4 (zinc finger)"/>
    <property type="match status" value="1"/>
</dbReference>
<keyword evidence="1" id="KW-0863">Zinc-finger</keyword>
<evidence type="ECO:0000313" key="4">
    <source>
        <dbReference type="EMBL" id="QKU35559.1"/>
    </source>
</evidence>
<proteinExistence type="predicted"/>
<keyword evidence="1" id="KW-0862">Zinc</keyword>
<dbReference type="RefSeq" id="YP_010782225.1">
    <property type="nucleotide sequence ID" value="NC_075039.1"/>
</dbReference>
<reference evidence="4" key="2">
    <citation type="journal article" date="2018" name="Nat. Commun.">
        <title>Tailed giant Tupanvirus possesses the most complete translational apparatus of the known virosphere.</title>
        <authorList>
            <person name="Abrahao J."/>
            <person name="Silva L."/>
            <person name="Silva L.S."/>
            <person name="Khalil J.Y.B."/>
            <person name="Rodrigues R."/>
            <person name="Arantes T."/>
            <person name="Assis F."/>
            <person name="Boratto P."/>
            <person name="Andrade M."/>
            <person name="Kroon E.G."/>
            <person name="Ribeiro B."/>
            <person name="Bergier I."/>
            <person name="Seligmann H."/>
            <person name="Ghigo E."/>
            <person name="Colson P."/>
            <person name="Levasseur A."/>
            <person name="Kroemer G."/>
            <person name="Raoult D."/>
            <person name="La Scola B."/>
        </authorList>
    </citation>
    <scope>NUCLEOTIDE SEQUENCE [LARGE SCALE GENOMIC DNA]</scope>
    <source>
        <strain evidence="4">Soda lake</strain>
    </source>
</reference>
<feature type="transmembrane region" description="Helical" evidence="2">
    <location>
        <begin position="47"/>
        <end position="68"/>
    </location>
</feature>
<evidence type="ECO:0000256" key="2">
    <source>
        <dbReference type="SAM" id="Phobius"/>
    </source>
</evidence>
<reference evidence="4" key="1">
    <citation type="submission" date="2017-01" db="EMBL/GenBank/DDBJ databases">
        <authorList>
            <person name="Assis F.L."/>
            <person name="Abrahao J.S."/>
            <person name="Silva L."/>
            <person name="Khalil J.B."/>
            <person name="Rodrigues R."/>
            <person name="Silva L.S."/>
            <person name="Arantes T."/>
            <person name="Boratto P."/>
            <person name="Andrade M."/>
            <person name="Kroon E.G."/>
            <person name="Ribeiro B."/>
            <person name="Bergier I."/>
            <person name="Seligmann H."/>
            <person name="Ghigo E."/>
            <person name="Colson P."/>
            <person name="Levasseur A."/>
            <person name="Raoult D."/>
            <person name="Scola B.L."/>
        </authorList>
    </citation>
    <scope>NUCLEOTIDE SEQUENCE</scope>
    <source>
        <strain evidence="4">Soda lake</strain>
    </source>
</reference>
<dbReference type="CDD" id="cd16448">
    <property type="entry name" value="RING-H2"/>
    <property type="match status" value="1"/>
</dbReference>
<feature type="transmembrane region" description="Helical" evidence="2">
    <location>
        <begin position="74"/>
        <end position="92"/>
    </location>
</feature>
<keyword evidence="2" id="KW-1133">Transmembrane helix</keyword>
<dbReference type="SUPFAM" id="SSF57850">
    <property type="entry name" value="RING/U-box"/>
    <property type="match status" value="1"/>
</dbReference>
<name>A0A6N1NM61_9VIRU</name>
<dbReference type="KEGG" id="vg:80518989"/>
<sequence>MIEISILLLQGIFHSYSSDIAMNFIVWRKIHNQYINQYMDIDKNQSFYHVIIIVAIFRIWILKTTSIFYNEGYLLLPFINALGIIFGIRWIYNIFIIKTGFDATAGLFFTNIFEFIINSYMTQSENYFISSFCMCYVSLFGLTILSLLNWCRYANNRIYANRFERTRTLQKSIHKELHYTEVSFKTQPQNNAVCYLCHEDYDGDTNYYLMQCGHHGHTHCLDKWWNHCGYKKCMFTFCE</sequence>
<keyword evidence="2" id="KW-0472">Membrane</keyword>
<dbReference type="PROSITE" id="PS50089">
    <property type="entry name" value="ZF_RING_2"/>
    <property type="match status" value="1"/>
</dbReference>
<accession>A0A6N1NM61</accession>
<dbReference type="InterPro" id="IPR013083">
    <property type="entry name" value="Znf_RING/FYVE/PHD"/>
</dbReference>
<dbReference type="InterPro" id="IPR001841">
    <property type="entry name" value="Znf_RING"/>
</dbReference>
<feature type="domain" description="RING-type" evidence="3">
    <location>
        <begin position="194"/>
        <end position="233"/>
    </location>
</feature>
<keyword evidence="2" id="KW-0812">Transmembrane</keyword>
<protein>
    <submittedName>
        <fullName evidence="4">RING-H2 finger protein ATL80</fullName>
    </submittedName>
</protein>
<organism evidence="4">
    <name type="scientific">Tupanvirus soda lake</name>
    <dbReference type="NCBI Taxonomy" id="2126985"/>
    <lineage>
        <taxon>Viruses</taxon>
        <taxon>Varidnaviria</taxon>
        <taxon>Bamfordvirae</taxon>
        <taxon>Nucleocytoviricota</taxon>
        <taxon>Megaviricetes</taxon>
        <taxon>Imitervirales</taxon>
        <taxon>Mimiviridae</taxon>
        <taxon>Megamimivirinae</taxon>
        <taxon>Tupanvirus</taxon>
        <taxon>Tupanvirus salinum</taxon>
    </lineage>
</organism>
<keyword evidence="1" id="KW-0479">Metal-binding</keyword>
<dbReference type="GO" id="GO:0008270">
    <property type="term" value="F:zinc ion binding"/>
    <property type="evidence" value="ECO:0007669"/>
    <property type="project" value="UniProtKB-KW"/>
</dbReference>
<evidence type="ECO:0000256" key="1">
    <source>
        <dbReference type="PROSITE-ProRule" id="PRU00175"/>
    </source>
</evidence>
<feature type="transmembrane region" description="Helical" evidence="2">
    <location>
        <begin position="104"/>
        <end position="121"/>
    </location>
</feature>